<dbReference type="OrthoDB" id="3027561at2759"/>
<accession>A0A0C9VTP8</accession>
<protein>
    <submittedName>
        <fullName evidence="1">Uncharacterized protein</fullName>
    </submittedName>
</protein>
<dbReference type="EMBL" id="KN837136">
    <property type="protein sequence ID" value="KIJ41521.1"/>
    <property type="molecule type" value="Genomic_DNA"/>
</dbReference>
<dbReference type="HOGENOM" id="CLU_084532_0_0_1"/>
<evidence type="ECO:0000313" key="2">
    <source>
        <dbReference type="Proteomes" id="UP000054279"/>
    </source>
</evidence>
<gene>
    <name evidence="1" type="ORF">M422DRAFT_172138</name>
</gene>
<proteinExistence type="predicted"/>
<dbReference type="Proteomes" id="UP000054279">
    <property type="component" value="Unassembled WGS sequence"/>
</dbReference>
<reference evidence="1 2" key="1">
    <citation type="submission" date="2014-06" db="EMBL/GenBank/DDBJ databases">
        <title>Evolutionary Origins and Diversification of the Mycorrhizal Mutualists.</title>
        <authorList>
            <consortium name="DOE Joint Genome Institute"/>
            <consortium name="Mycorrhizal Genomics Consortium"/>
            <person name="Kohler A."/>
            <person name="Kuo A."/>
            <person name="Nagy L.G."/>
            <person name="Floudas D."/>
            <person name="Copeland A."/>
            <person name="Barry K.W."/>
            <person name="Cichocki N."/>
            <person name="Veneault-Fourrey C."/>
            <person name="LaButti K."/>
            <person name="Lindquist E.A."/>
            <person name="Lipzen A."/>
            <person name="Lundell T."/>
            <person name="Morin E."/>
            <person name="Murat C."/>
            <person name="Riley R."/>
            <person name="Ohm R."/>
            <person name="Sun H."/>
            <person name="Tunlid A."/>
            <person name="Henrissat B."/>
            <person name="Grigoriev I.V."/>
            <person name="Hibbett D.S."/>
            <person name="Martin F."/>
        </authorList>
    </citation>
    <scope>NUCLEOTIDE SEQUENCE [LARGE SCALE GENOMIC DNA]</scope>
    <source>
        <strain evidence="1 2">SS14</strain>
    </source>
</reference>
<evidence type="ECO:0000313" key="1">
    <source>
        <dbReference type="EMBL" id="KIJ41521.1"/>
    </source>
</evidence>
<sequence>LRGMVRKSILGTPSEYDAYGVITEAFILHKQPRERYTFFPQLYLPWNPHKPKDSRGSIPDFGLGRYCQSVPYVCLQGGVEVKKASTATAHLPPANEAYTIDLLQRSIHLSVPQAEDQAKAAVKGKLLPPDRKLSWLIFVGPYFTCIQFGPFTPAQLQTCGHKPNDSGDWEEAAAIELSKQNFKEYIIYRLGDLDAAAELE</sequence>
<feature type="non-terminal residue" evidence="1">
    <location>
        <position position="1"/>
    </location>
</feature>
<organism evidence="1 2">
    <name type="scientific">Sphaerobolus stellatus (strain SS14)</name>
    <dbReference type="NCBI Taxonomy" id="990650"/>
    <lineage>
        <taxon>Eukaryota</taxon>
        <taxon>Fungi</taxon>
        <taxon>Dikarya</taxon>
        <taxon>Basidiomycota</taxon>
        <taxon>Agaricomycotina</taxon>
        <taxon>Agaricomycetes</taxon>
        <taxon>Phallomycetidae</taxon>
        <taxon>Geastrales</taxon>
        <taxon>Sphaerobolaceae</taxon>
        <taxon>Sphaerobolus</taxon>
    </lineage>
</organism>
<name>A0A0C9VTP8_SPHS4</name>
<keyword evidence="2" id="KW-1185">Reference proteome</keyword>
<dbReference type="AlphaFoldDB" id="A0A0C9VTP8"/>